<evidence type="ECO:0000256" key="1">
    <source>
        <dbReference type="SAM" id="MobiDB-lite"/>
    </source>
</evidence>
<evidence type="ECO:0000259" key="2">
    <source>
        <dbReference type="Pfam" id="PF24756"/>
    </source>
</evidence>
<dbReference type="PANTHER" id="PTHR46524">
    <property type="entry name" value="CW-TYPE ZINC FINGER"/>
    <property type="match status" value="1"/>
</dbReference>
<dbReference type="Pfam" id="PF24756">
    <property type="entry name" value="THD_CWZF3-5-7"/>
    <property type="match status" value="1"/>
</dbReference>
<organism evidence="3 4">
    <name type="scientific">Aquilegia coerulea</name>
    <name type="common">Rocky mountain columbine</name>
    <dbReference type="NCBI Taxonomy" id="218851"/>
    <lineage>
        <taxon>Eukaryota</taxon>
        <taxon>Viridiplantae</taxon>
        <taxon>Streptophyta</taxon>
        <taxon>Embryophyta</taxon>
        <taxon>Tracheophyta</taxon>
        <taxon>Spermatophyta</taxon>
        <taxon>Magnoliopsida</taxon>
        <taxon>Ranunculales</taxon>
        <taxon>Ranunculaceae</taxon>
        <taxon>Thalictroideae</taxon>
        <taxon>Aquilegia</taxon>
    </lineage>
</organism>
<dbReference type="OrthoDB" id="757982at2759"/>
<feature type="region of interest" description="Disordered" evidence="1">
    <location>
        <begin position="90"/>
        <end position="120"/>
    </location>
</feature>
<dbReference type="InterPro" id="IPR056406">
    <property type="entry name" value="THD_CWZF3/5/7"/>
</dbReference>
<accession>A0A2G5DM07</accession>
<dbReference type="InterPro" id="IPR055300">
    <property type="entry name" value="CWZF3/5/7"/>
</dbReference>
<feature type="compositionally biased region" description="Polar residues" evidence="1">
    <location>
        <begin position="93"/>
        <end position="120"/>
    </location>
</feature>
<dbReference type="Proteomes" id="UP000230069">
    <property type="component" value="Unassembled WGS sequence"/>
</dbReference>
<name>A0A2G5DM07_AQUCA</name>
<proteinExistence type="predicted"/>
<evidence type="ECO:0000313" key="4">
    <source>
        <dbReference type="Proteomes" id="UP000230069"/>
    </source>
</evidence>
<evidence type="ECO:0000313" key="3">
    <source>
        <dbReference type="EMBL" id="PIA44550.1"/>
    </source>
</evidence>
<sequence length="363" mass="40626">MENIDDGNVFTDKRNMKKSQGRQIYPNSSDCFKDNKQEGNRSGHVNEKKNRVLKDGYKEYSTRKHNVNAVYQSKTGIPKEVGQKILPAEGSGHEQQIPGQPNNVSVARDLGSQSPSENDFSRQTLNEVMKGGNDLEDKADFLKNIGSKLESAGLYFQAALRFLKGAFLLEPYSIEIAKHREITDSMFLYKKAALLWESAANDYEKCNEMAAAALAYKCIEVAFMRVVFSKATHVEKDRRELQMGLQNIHSGESPSSSSGSDVDSLYNQGMLDTGVGSRMRGYHALVARNRPNIERVLNVVEDVHMVFKASKKYQKAFAAATQNCEESKCAAGISLVQTVINFSFHDIEKLMHLVQLAMEAIRH</sequence>
<reference evidence="3 4" key="1">
    <citation type="submission" date="2017-09" db="EMBL/GenBank/DDBJ databases">
        <title>WGS assembly of Aquilegia coerulea Goldsmith.</title>
        <authorList>
            <person name="Hodges S."/>
            <person name="Kramer E."/>
            <person name="Nordborg M."/>
            <person name="Tomkins J."/>
            <person name="Borevitz J."/>
            <person name="Derieg N."/>
            <person name="Yan J."/>
            <person name="Mihaltcheva S."/>
            <person name="Hayes R.D."/>
            <person name="Rokhsar D."/>
        </authorList>
    </citation>
    <scope>NUCLEOTIDE SEQUENCE [LARGE SCALE GENOMIC DNA]</scope>
    <source>
        <strain evidence="4">cv. Goldsmith</strain>
    </source>
</reference>
<dbReference type="AlphaFoldDB" id="A0A2G5DM07"/>
<dbReference type="InParanoid" id="A0A2G5DM07"/>
<keyword evidence="4" id="KW-1185">Reference proteome</keyword>
<protein>
    <recommendedName>
        <fullName evidence="2">CWZF3/5/7 THD domain-containing protein</fullName>
    </recommendedName>
</protein>
<gene>
    <name evidence="3" type="ORF">AQUCO_01700269v1</name>
</gene>
<dbReference type="EMBL" id="KZ305034">
    <property type="protein sequence ID" value="PIA44550.1"/>
    <property type="molecule type" value="Genomic_DNA"/>
</dbReference>
<feature type="domain" description="CWZF3/5/7 THD" evidence="2">
    <location>
        <begin position="128"/>
        <end position="363"/>
    </location>
</feature>
<feature type="compositionally biased region" description="Polar residues" evidence="1">
    <location>
        <begin position="21"/>
        <end position="30"/>
    </location>
</feature>
<dbReference type="STRING" id="218851.A0A2G5DM07"/>
<feature type="compositionally biased region" description="Basic and acidic residues" evidence="1">
    <location>
        <begin position="31"/>
        <end position="52"/>
    </location>
</feature>
<dbReference type="PANTHER" id="PTHR46524:SF7">
    <property type="entry name" value="CW-TYPE ZINC FINGER"/>
    <property type="match status" value="1"/>
</dbReference>
<feature type="region of interest" description="Disordered" evidence="1">
    <location>
        <begin position="1"/>
        <end position="52"/>
    </location>
</feature>